<comment type="caution">
    <text evidence="5">The sequence shown here is derived from an EMBL/GenBank/DDBJ whole genome shotgun (WGS) entry which is preliminary data.</text>
</comment>
<dbReference type="SUPFAM" id="SSF50978">
    <property type="entry name" value="WD40 repeat-like"/>
    <property type="match status" value="2"/>
</dbReference>
<dbReference type="InterPro" id="IPR015943">
    <property type="entry name" value="WD40/YVTN_repeat-like_dom_sf"/>
</dbReference>
<protein>
    <submittedName>
        <fullName evidence="5">Rho guanine nucleotide exchange factor 17-like isoform X9</fullName>
    </submittedName>
</protein>
<proteinExistence type="predicted"/>
<dbReference type="SUPFAM" id="SSF50729">
    <property type="entry name" value="PH domain-like"/>
    <property type="match status" value="2"/>
</dbReference>
<evidence type="ECO:0000256" key="1">
    <source>
        <dbReference type="ARBA" id="ARBA00022553"/>
    </source>
</evidence>
<name>A0ABD2B4G9_VESMC</name>
<accession>A0ABD2B4G9</accession>
<sequence length="1909" mass="212243">MIYRKCRSFVRVDGDIAIYTRDHTGGWNTSDPTVVSVSTASSPITKMLPVSGKLCCSSDESNSDLVSSVDTCKVTTGGEVSNSDNAIVMEEESSQPTMWLGTEDGCIHVYNCSDNIRIKKNRVKIQHGSSVYCIIYFDNKVFVSLADGDIAIYTRDHTGGWNTSDPTVVSVSTASSPITKMLPVSGKLWCGCHNCVKVFNTHSLNIEHNFVVSNDASRAVTCMVNSGSFGVWISLHNSAVPCITCRTKSCLRIFGRENRIPNGHTGHVKFLTCVETGTPSKPEPRPKVNRYSLKLKKVHQNNINRGKLLVISGVDGYEDFRGPQASAKLQAGREDSTNHLSLWKVFLCTAQGIDLLFLNYREKISKIVLVRPDTRTHVVIELYDTECSYVEALQTLVNIPEILNHHEVFLDELQNRLSAWEARQTIGDVFLDVFTKPVVLEAYSLFLDNWKCARMAIKTTCQAKPAFARFLEMMEREHKGKLGLDQLLIKPVQKIPRYELLIQRLLKHTDPKHPDYKFLQVAQKEIHELVVKINCTERESLEWEHQQNILRELQGLIEGLTGIVANDRTFVRHDLVTIASNQGTRKERALFLFNDLLVITNIKRRSGTIRKPSTSSAPNSLIGLLEANKYKMLMRIPLDDLEVVKAKDEDVKRMGREVDHLQEDCATLSQIQELAVKIHGNKTQLEDVIKDMLYQTQRQLTERNAAQSELTSLELALNTQLLKSDNRASWEESFNEDKQKLTLSADRRLCPEFAGSLPVRKTRAGLQFTCATPTLPVGEEFQDVWVCNSDGYVGQVCVLSLSLEQPQVTSCNGVCNARILCVAAIPVCTSCTNSSASISNTFVNSKSGISISVQDVDSGSDNIQLDSCSSDDSNSDLFSSVDTCKVTTGGEVSNSDNAIVMEEESSQPTMWLGTEDAGGWNTSDPTVVSVSTASSPITKMLPVSGKLWCGCHNCVKVFNTHSLNIEHNFVVSNDASRAVTCMVNSGSFGVWISLHNSAVLRLFHADNYECLTDINVAPAVTKMLASCDDIIRQHKAACLRVTSLLACNELLWIGTSAGVLLTVPKPEPRTKVNRHSSKSKKVHQNNINRGKLLVISGGDGYEDFRGPQASAELQAGREDSTNHLLLWKIPEILNHHEVFLDELQNRLSAWEARQTIGDVFLDVFTKPVVLEAYSLFLDNWKCARMAIKTTCQAKPAFARFLEMMEREHKGKLGLDQLLIKPVQKIPRYELLIQRLLKHTDPKHPDYKFLQLAQKEIHELVVKINCTERESLEWEHQQNILRELQGLIEGLTGIVANDRTFVRHDLVTIASNHGTRKERALFLFNDLLVLTNIKRRSGTIRKPSTSSAPNSLIGLLEANKYKMLMRIPLDDLEVVKAKDEDVKRMEREVVHLQEDCATLSQIQELAVKIHGNKTQLEDVIKDMLYQTQRQLTERNAAQSELTSLELALNTQSDIENISMVFTKSDNRASWEESFNEAKQKLTLSADRRLCPEFAGSLPVRKTRAGLQFTCATPTLPVGEEFQDVWVCNSDGYVGQVCMLSLSLEQPQVTSCNGVSNARILCVAAIPVCTSCTNSSASISNTFVNSKSGISISVQDVDSGSDNIQLDSCSSDESNSDLVSSVDTCKVTTGGEVSNNDNAIVIEEESNQPTMWLGTEDGCIHVYNCSDNIRIKKNRVKIQHGSSVYCIIYFDNKVFVSLADGDIAIYTRDHTGGWNTSDPTVVSVSTASSPITKMLPVSGKLWCDCHNCVKVSNTHSLNIEHNFVVSNDASRAVTCMVNSGSFGVWISLHNSAVPCITCRTKSCLRIFGRENRIPNGHTGHVKFLTCVETGTPSKPEPRPKVNRYSLKLKKVHQNNINRGKLLVISGVDGYEDFRGPQASAKLQAGREDSTNHLSLWKVFLCTAQAKGRGSQ</sequence>
<dbReference type="InterPro" id="IPR000219">
    <property type="entry name" value="DH_dom"/>
</dbReference>
<evidence type="ECO:0000313" key="6">
    <source>
        <dbReference type="Proteomes" id="UP001607303"/>
    </source>
</evidence>
<dbReference type="InterPro" id="IPR035899">
    <property type="entry name" value="DBL_dom_sf"/>
</dbReference>
<dbReference type="SUPFAM" id="SSF48065">
    <property type="entry name" value="DBL homology domain (DH-domain)"/>
    <property type="match status" value="2"/>
</dbReference>
<feature type="coiled-coil region" evidence="3">
    <location>
        <begin position="1374"/>
        <end position="1401"/>
    </location>
</feature>
<dbReference type="Gene3D" id="1.20.900.10">
    <property type="entry name" value="Dbl homology (DH) domain"/>
    <property type="match status" value="2"/>
</dbReference>
<dbReference type="Pfam" id="PF00621">
    <property type="entry name" value="RhoGEF"/>
    <property type="match status" value="2"/>
</dbReference>
<keyword evidence="1" id="KW-0597">Phosphoprotein</keyword>
<dbReference type="GO" id="GO:0005085">
    <property type="term" value="F:guanyl-nucleotide exchange factor activity"/>
    <property type="evidence" value="ECO:0007669"/>
    <property type="project" value="UniProtKB-KW"/>
</dbReference>
<dbReference type="GO" id="GO:0005737">
    <property type="term" value="C:cytoplasm"/>
    <property type="evidence" value="ECO:0007669"/>
    <property type="project" value="UniProtKB-ARBA"/>
</dbReference>
<feature type="domain" description="DH" evidence="4">
    <location>
        <begin position="1068"/>
        <end position="1266"/>
    </location>
</feature>
<dbReference type="InterPro" id="IPR039919">
    <property type="entry name" value="ARHGEF10/ARHGEF17"/>
</dbReference>
<dbReference type="Pfam" id="PF19057">
    <property type="entry name" value="PH_19"/>
    <property type="match status" value="2"/>
</dbReference>
<evidence type="ECO:0000313" key="5">
    <source>
        <dbReference type="EMBL" id="KAL2727590.1"/>
    </source>
</evidence>
<dbReference type="InterPro" id="IPR036322">
    <property type="entry name" value="WD40_repeat_dom_sf"/>
</dbReference>
<dbReference type="FunFam" id="1.20.900.10:FF:000003">
    <property type="entry name" value="Rho guanine nucleotide exchange factor 10 like"/>
    <property type="match status" value="2"/>
</dbReference>
<dbReference type="SUPFAM" id="SSF50998">
    <property type="entry name" value="Quinoprotein alcohol dehydrogenase-like"/>
    <property type="match status" value="1"/>
</dbReference>
<dbReference type="PANTHER" id="PTHR12877:SF15">
    <property type="entry name" value="RHO GUANINE NUCLEOTIDE EXCHANGE FACTOR 17"/>
    <property type="match status" value="1"/>
</dbReference>
<keyword evidence="2" id="KW-0344">Guanine-nucleotide releasing factor</keyword>
<reference evidence="5 6" key="1">
    <citation type="journal article" date="2024" name="Ann. Entomol. Soc. Am.">
        <title>Genomic analyses of the southern and eastern yellowjacket wasps (Hymenoptera: Vespidae) reveal evolutionary signatures of social life.</title>
        <authorList>
            <person name="Catto M.A."/>
            <person name="Caine P.B."/>
            <person name="Orr S.E."/>
            <person name="Hunt B.G."/>
            <person name="Goodisman M.A.D."/>
        </authorList>
    </citation>
    <scope>NUCLEOTIDE SEQUENCE [LARGE SCALE GENOMIC DNA]</scope>
    <source>
        <strain evidence="5">232</strain>
        <tissue evidence="5">Head and thorax</tissue>
    </source>
</reference>
<dbReference type="Proteomes" id="UP001607303">
    <property type="component" value="Unassembled WGS sequence"/>
</dbReference>
<evidence type="ECO:0000256" key="2">
    <source>
        <dbReference type="ARBA" id="ARBA00022658"/>
    </source>
</evidence>
<keyword evidence="6" id="KW-1185">Reference proteome</keyword>
<gene>
    <name evidence="5" type="ORF">V1477_016866</name>
</gene>
<dbReference type="InterPro" id="IPR011047">
    <property type="entry name" value="Quinoprotein_ADH-like_sf"/>
</dbReference>
<dbReference type="Gene3D" id="2.130.10.10">
    <property type="entry name" value="YVTN repeat-like/Quinoprotein amine dehydrogenase"/>
    <property type="match status" value="2"/>
</dbReference>
<evidence type="ECO:0000256" key="3">
    <source>
        <dbReference type="SAM" id="Coils"/>
    </source>
</evidence>
<dbReference type="PROSITE" id="PS50010">
    <property type="entry name" value="DH_2"/>
    <property type="match status" value="2"/>
</dbReference>
<dbReference type="SMART" id="SM00325">
    <property type="entry name" value="RhoGEF"/>
    <property type="match status" value="2"/>
</dbReference>
<dbReference type="CDD" id="cd00160">
    <property type="entry name" value="RhoGEF"/>
    <property type="match status" value="2"/>
</dbReference>
<dbReference type="Gene3D" id="2.30.29.30">
    <property type="entry name" value="Pleckstrin-homology domain (PH domain)/Phosphotyrosine-binding domain (PTB)"/>
    <property type="match status" value="2"/>
</dbReference>
<dbReference type="Pfam" id="PF19056">
    <property type="entry name" value="WD40_2"/>
    <property type="match status" value="3"/>
</dbReference>
<dbReference type="GO" id="GO:0051496">
    <property type="term" value="P:positive regulation of stress fiber assembly"/>
    <property type="evidence" value="ECO:0007669"/>
    <property type="project" value="UniProtKB-ARBA"/>
</dbReference>
<dbReference type="InterPro" id="IPR011993">
    <property type="entry name" value="PH-like_dom_sf"/>
</dbReference>
<organism evidence="5 6">
    <name type="scientific">Vespula maculifrons</name>
    <name type="common">Eastern yellow jacket</name>
    <name type="synonym">Wasp</name>
    <dbReference type="NCBI Taxonomy" id="7453"/>
    <lineage>
        <taxon>Eukaryota</taxon>
        <taxon>Metazoa</taxon>
        <taxon>Ecdysozoa</taxon>
        <taxon>Arthropoda</taxon>
        <taxon>Hexapoda</taxon>
        <taxon>Insecta</taxon>
        <taxon>Pterygota</taxon>
        <taxon>Neoptera</taxon>
        <taxon>Endopterygota</taxon>
        <taxon>Hymenoptera</taxon>
        <taxon>Apocrita</taxon>
        <taxon>Aculeata</taxon>
        <taxon>Vespoidea</taxon>
        <taxon>Vespidae</taxon>
        <taxon>Vespinae</taxon>
        <taxon>Vespula</taxon>
    </lineage>
</organism>
<dbReference type="PANTHER" id="PTHR12877">
    <property type="entry name" value="RHO GUANINE NUCLEOTIDE EXCHANGE FACTOR"/>
    <property type="match status" value="1"/>
</dbReference>
<feature type="domain" description="DH" evidence="4">
    <location>
        <begin position="398"/>
        <end position="536"/>
    </location>
</feature>
<evidence type="ECO:0000259" key="4">
    <source>
        <dbReference type="PROSITE" id="PS50010"/>
    </source>
</evidence>
<keyword evidence="3" id="KW-0175">Coiled coil</keyword>
<dbReference type="EMBL" id="JAYRBN010000100">
    <property type="protein sequence ID" value="KAL2727590.1"/>
    <property type="molecule type" value="Genomic_DNA"/>
</dbReference>